<dbReference type="PANTHER" id="PTHR23236">
    <property type="entry name" value="EUKARYOTIC TRANSLATION INITIATION FACTOR 4B/4H"/>
    <property type="match status" value="1"/>
</dbReference>
<evidence type="ECO:0000313" key="5">
    <source>
        <dbReference type="Proteomes" id="UP001202328"/>
    </source>
</evidence>
<name>A0AAD4TEF8_9MAGN</name>
<dbReference type="SUPFAM" id="SSF54928">
    <property type="entry name" value="RNA-binding domain, RBD"/>
    <property type="match status" value="3"/>
</dbReference>
<feature type="domain" description="RRM" evidence="3">
    <location>
        <begin position="173"/>
        <end position="250"/>
    </location>
</feature>
<evidence type="ECO:0000256" key="2">
    <source>
        <dbReference type="PROSITE-ProRule" id="PRU00176"/>
    </source>
</evidence>
<sequence length="355" mass="39744">MGKSSKRKKTEEDEPAVKSTGASKTLIAYHISYSADKSHVINFFKQVGDDIVDVRLNKDGNSRVHSGHIEFATEEAANKAVKFHNEYLLGHHVKLEATGASSKTVLMEDLPFYTEKSDVIKFFKQVGKLLIRSGYIEFATEEAAKMAVKLRDLDLLGRRIQLQRQATGTGASKTLCLKNLPFDINKSDVIKFFENVGDIADVRFSFDPRYETFRRVVHVEFATEEATKEAAKWNGRYLLGRPVRLAIVRETLCTRFYGGFAGVPPGTALVEFSNLQALHRALDLNGKEVGGNSLTITDYISVYLDFRFTGRKDYYKKPIVSSRGFYGAGLGKYGSPLVIPTGNKITFDSDYDECE</sequence>
<dbReference type="EMBL" id="JAJJMB010002072">
    <property type="protein sequence ID" value="KAI3953113.1"/>
    <property type="molecule type" value="Genomic_DNA"/>
</dbReference>
<dbReference type="SMART" id="SM00360">
    <property type="entry name" value="RRM"/>
    <property type="match status" value="3"/>
</dbReference>
<organism evidence="4 5">
    <name type="scientific">Papaver atlanticum</name>
    <dbReference type="NCBI Taxonomy" id="357466"/>
    <lineage>
        <taxon>Eukaryota</taxon>
        <taxon>Viridiplantae</taxon>
        <taxon>Streptophyta</taxon>
        <taxon>Embryophyta</taxon>
        <taxon>Tracheophyta</taxon>
        <taxon>Spermatophyta</taxon>
        <taxon>Magnoliopsida</taxon>
        <taxon>Ranunculales</taxon>
        <taxon>Papaveraceae</taxon>
        <taxon>Papaveroideae</taxon>
        <taxon>Papaver</taxon>
    </lineage>
</organism>
<comment type="caution">
    <text evidence="4">The sequence shown here is derived from an EMBL/GenBank/DDBJ whole genome shotgun (WGS) entry which is preliminary data.</text>
</comment>
<feature type="domain" description="RRM" evidence="3">
    <location>
        <begin position="103"/>
        <end position="167"/>
    </location>
</feature>
<evidence type="ECO:0000259" key="3">
    <source>
        <dbReference type="PROSITE" id="PS50102"/>
    </source>
</evidence>
<dbReference type="InterPro" id="IPR035979">
    <property type="entry name" value="RBD_domain_sf"/>
</dbReference>
<keyword evidence="1 2" id="KW-0694">RNA-binding</keyword>
<evidence type="ECO:0000313" key="4">
    <source>
        <dbReference type="EMBL" id="KAI3953113.1"/>
    </source>
</evidence>
<gene>
    <name evidence="4" type="ORF">MKW98_020308</name>
</gene>
<reference evidence="4" key="1">
    <citation type="submission" date="2022-04" db="EMBL/GenBank/DDBJ databases">
        <title>A functionally conserved STORR gene fusion in Papaver species that diverged 16.8 million years ago.</title>
        <authorList>
            <person name="Catania T."/>
        </authorList>
    </citation>
    <scope>NUCLEOTIDE SEQUENCE</scope>
    <source>
        <strain evidence="4">S-188037</strain>
    </source>
</reference>
<protein>
    <recommendedName>
        <fullName evidence="3">RRM domain-containing protein</fullName>
    </recommendedName>
</protein>
<dbReference type="PANTHER" id="PTHR23236:SF11">
    <property type="entry name" value="EUKARYOTIC TRANSLATION INITIATION FACTOR 4H"/>
    <property type="match status" value="1"/>
</dbReference>
<dbReference type="Gene3D" id="3.30.70.330">
    <property type="match status" value="3"/>
</dbReference>
<dbReference type="GO" id="GO:0005730">
    <property type="term" value="C:nucleolus"/>
    <property type="evidence" value="ECO:0007669"/>
    <property type="project" value="TreeGrafter"/>
</dbReference>
<dbReference type="InterPro" id="IPR000504">
    <property type="entry name" value="RRM_dom"/>
</dbReference>
<dbReference type="Proteomes" id="UP001202328">
    <property type="component" value="Unassembled WGS sequence"/>
</dbReference>
<evidence type="ECO:0000256" key="1">
    <source>
        <dbReference type="ARBA" id="ARBA00022884"/>
    </source>
</evidence>
<proteinExistence type="predicted"/>
<dbReference type="GO" id="GO:0003723">
    <property type="term" value="F:RNA binding"/>
    <property type="evidence" value="ECO:0007669"/>
    <property type="project" value="UniProtKB-UniRule"/>
</dbReference>
<keyword evidence="5" id="KW-1185">Reference proteome</keyword>
<accession>A0AAD4TEF8</accession>
<dbReference type="Pfam" id="PF00076">
    <property type="entry name" value="RRM_1"/>
    <property type="match status" value="1"/>
</dbReference>
<dbReference type="PROSITE" id="PS50102">
    <property type="entry name" value="RRM"/>
    <property type="match status" value="2"/>
</dbReference>
<dbReference type="AlphaFoldDB" id="A0AAD4TEF8"/>
<dbReference type="InterPro" id="IPR012677">
    <property type="entry name" value="Nucleotide-bd_a/b_plait_sf"/>
</dbReference>